<dbReference type="SUPFAM" id="SSF69304">
    <property type="entry name" value="Tricorn protease N-terminal domain"/>
    <property type="match status" value="1"/>
</dbReference>
<evidence type="ECO:0000313" key="1">
    <source>
        <dbReference type="EMBL" id="MDA0180204.1"/>
    </source>
</evidence>
<dbReference type="Gene3D" id="2.120.10.30">
    <property type="entry name" value="TolB, C-terminal domain"/>
    <property type="match status" value="1"/>
</dbReference>
<proteinExistence type="predicted"/>
<dbReference type="RefSeq" id="WP_270024512.1">
    <property type="nucleotide sequence ID" value="NZ_JAPDDP010000010.1"/>
</dbReference>
<dbReference type="InterPro" id="IPR011042">
    <property type="entry name" value="6-blade_b-propeller_TolB-like"/>
</dbReference>
<comment type="caution">
    <text evidence="1">The sequence shown here is derived from an EMBL/GenBank/DDBJ whole genome shotgun (WGS) entry which is preliminary data.</text>
</comment>
<dbReference type="EMBL" id="JAPDDP010000010">
    <property type="protein sequence ID" value="MDA0180204.1"/>
    <property type="molecule type" value="Genomic_DNA"/>
</dbReference>
<dbReference type="AlphaFoldDB" id="A0A9X3N864"/>
<dbReference type="Proteomes" id="UP001147653">
    <property type="component" value="Unassembled WGS sequence"/>
</dbReference>
<protein>
    <submittedName>
        <fullName evidence="1">Uncharacterized protein</fullName>
    </submittedName>
</protein>
<keyword evidence="2" id="KW-1185">Reference proteome</keyword>
<reference evidence="1" key="1">
    <citation type="submission" date="2022-10" db="EMBL/GenBank/DDBJ databases">
        <title>The WGS of Solirubrobacter phytolaccae KCTC 29190.</title>
        <authorList>
            <person name="Jiang Z."/>
        </authorList>
    </citation>
    <scope>NUCLEOTIDE SEQUENCE</scope>
    <source>
        <strain evidence="1">KCTC 29190</strain>
    </source>
</reference>
<evidence type="ECO:0000313" key="2">
    <source>
        <dbReference type="Proteomes" id="UP001147653"/>
    </source>
</evidence>
<organism evidence="1 2">
    <name type="scientific">Solirubrobacter phytolaccae</name>
    <dbReference type="NCBI Taxonomy" id="1404360"/>
    <lineage>
        <taxon>Bacteria</taxon>
        <taxon>Bacillati</taxon>
        <taxon>Actinomycetota</taxon>
        <taxon>Thermoleophilia</taxon>
        <taxon>Solirubrobacterales</taxon>
        <taxon>Solirubrobacteraceae</taxon>
        <taxon>Solirubrobacter</taxon>
    </lineage>
</organism>
<gene>
    <name evidence="1" type="ORF">OJ997_07855</name>
</gene>
<accession>A0A9X3N864</accession>
<sequence length="300" mass="32670">MMKRASLLGLALLAGCGGSSRPAPDPFAPVPGPRVDGKVLMLCGPKPDRTLDVYSLEDGVLQRLTASREGSGVNSFDVHGETIALSRDGWPEFWGLVGDVTTLGPVPLARGTSVGEAHNVALRDDHTIAFARRVVGRGDLINYAIYIKRLGSPARRVATYRSVWDLQWVRGRLTARATLPRSRSALVTDVGGKRKRTIHLKGESRYSIGAAAIAADGRLAYTDTHVGDRALIWFVSPGGKHLRSFATRWFPTAWTPDGKRVLVTRARGSRTTLGMMNPRTGRVKEIGPVPCGYAFGFRWR</sequence>
<dbReference type="PROSITE" id="PS51257">
    <property type="entry name" value="PROKAR_LIPOPROTEIN"/>
    <property type="match status" value="1"/>
</dbReference>
<name>A0A9X3N864_9ACTN</name>